<dbReference type="Proteomes" id="UP000292939">
    <property type="component" value="Chromosome"/>
</dbReference>
<evidence type="ECO:0000259" key="1">
    <source>
        <dbReference type="Pfam" id="PF03466"/>
    </source>
</evidence>
<dbReference type="OrthoDB" id="8928056at2"/>
<evidence type="ECO:0000313" key="2">
    <source>
        <dbReference type="EMBL" id="QBK04643.1"/>
    </source>
</evidence>
<dbReference type="AlphaFoldDB" id="A0A4P6UI59"/>
<dbReference type="Gene3D" id="3.40.190.290">
    <property type="match status" value="1"/>
</dbReference>
<sequence length="101" mass="11057">MLKTVRTTSSCEPRTVKLRLRGVYWNRGNSSEVVRAAVLAGQGLGLSTTFLFEEEMARGEAQLLLADWAVQELLLHLVSPLQRRHSAKVRALGDLVAAAGL</sequence>
<reference evidence="2 3" key="1">
    <citation type="submission" date="2018-07" db="EMBL/GenBank/DDBJ databases">
        <title>Exploring interactions and the metabolic potential of the ultra-small soil bacteria Hylemonella gracilis.</title>
        <authorList>
            <person name="Tyc O."/>
            <person name="Kulkarni P."/>
            <person name="Gawehns F."/>
            <person name="Hundscheid M."/>
            <person name="Zweers H."/>
            <person name="Garbeva P."/>
        </authorList>
    </citation>
    <scope>NUCLEOTIDE SEQUENCE [LARGE SCALE GENOMIC DNA]</scope>
    <source>
        <strain evidence="2 3">NS1</strain>
    </source>
</reference>
<dbReference type="InterPro" id="IPR005119">
    <property type="entry name" value="LysR_subst-bd"/>
</dbReference>
<gene>
    <name evidence="2" type="ORF">DW355_07500</name>
</gene>
<dbReference type="EMBL" id="CP031395">
    <property type="protein sequence ID" value="QBK04643.1"/>
    <property type="molecule type" value="Genomic_DNA"/>
</dbReference>
<dbReference type="Pfam" id="PF03466">
    <property type="entry name" value="LysR_substrate"/>
    <property type="match status" value="1"/>
</dbReference>
<dbReference type="KEGG" id="hgr:DW355_07500"/>
<name>A0A4P6UI59_9BURK</name>
<organism evidence="2 3">
    <name type="scientific">Hylemonella gracilis</name>
    <dbReference type="NCBI Taxonomy" id="80880"/>
    <lineage>
        <taxon>Bacteria</taxon>
        <taxon>Pseudomonadati</taxon>
        <taxon>Pseudomonadota</taxon>
        <taxon>Betaproteobacteria</taxon>
        <taxon>Burkholderiales</taxon>
        <taxon>Comamonadaceae</taxon>
        <taxon>Hylemonella</taxon>
    </lineage>
</organism>
<proteinExistence type="predicted"/>
<accession>A0A4P6UI59</accession>
<protein>
    <recommendedName>
        <fullName evidence="1">LysR substrate-binding domain-containing protein</fullName>
    </recommendedName>
</protein>
<dbReference type="SUPFAM" id="SSF53850">
    <property type="entry name" value="Periplasmic binding protein-like II"/>
    <property type="match status" value="1"/>
</dbReference>
<evidence type="ECO:0000313" key="3">
    <source>
        <dbReference type="Proteomes" id="UP000292939"/>
    </source>
</evidence>
<feature type="domain" description="LysR substrate-binding" evidence="1">
    <location>
        <begin position="27"/>
        <end position="98"/>
    </location>
</feature>